<dbReference type="AlphaFoldDB" id="A0A2H3C5N3"/>
<feature type="compositionally biased region" description="Polar residues" evidence="8">
    <location>
        <begin position="75"/>
        <end position="92"/>
    </location>
</feature>
<keyword evidence="4 7" id="KW-0804">Transcription</keyword>
<comment type="function">
    <text evidence="6">Component of the NuA4 histone acetyltransferase complex which is involved in transcriptional activation of selected genes principally by acetylation of nucleosomal histone H4 and H2A. The NuA4 complex is also involved in DNA repair. Involved in gene silencing by neighboring heterochromatin, blockage of the silencing spreading along the chromosome, and required for cell cycle progression through G2/M.</text>
</comment>
<feature type="domain" description="Enhancer of polycomb-like N-terminal" evidence="10">
    <location>
        <begin position="15"/>
        <end position="211"/>
    </location>
</feature>
<gene>
    <name evidence="11" type="ORF">ARMSODRAFT_998468</name>
</gene>
<feature type="region of interest" description="Disordered" evidence="8">
    <location>
        <begin position="1"/>
        <end position="20"/>
    </location>
</feature>
<feature type="compositionally biased region" description="Low complexity" evidence="8">
    <location>
        <begin position="703"/>
        <end position="717"/>
    </location>
</feature>
<feature type="region of interest" description="Disordered" evidence="8">
    <location>
        <begin position="692"/>
        <end position="717"/>
    </location>
</feature>
<dbReference type="Pfam" id="PF06094">
    <property type="entry name" value="GGACT"/>
    <property type="match status" value="1"/>
</dbReference>
<evidence type="ECO:0000313" key="11">
    <source>
        <dbReference type="EMBL" id="PBK78389.1"/>
    </source>
</evidence>
<dbReference type="Gene3D" id="3.10.490.10">
    <property type="entry name" value="Gamma-glutamyl cyclotransferase-like"/>
    <property type="match status" value="1"/>
</dbReference>
<dbReference type="InterPro" id="IPR019542">
    <property type="entry name" value="Enhancer_polycomb-like_N"/>
</dbReference>
<evidence type="ECO:0000256" key="7">
    <source>
        <dbReference type="RuleBase" id="RU361124"/>
    </source>
</evidence>
<keyword evidence="12" id="KW-1185">Reference proteome</keyword>
<evidence type="ECO:0000259" key="10">
    <source>
        <dbReference type="Pfam" id="PF10513"/>
    </source>
</evidence>
<proteinExistence type="inferred from homology"/>
<evidence type="ECO:0000256" key="1">
    <source>
        <dbReference type="ARBA" id="ARBA00004123"/>
    </source>
</evidence>
<dbReference type="GO" id="GO:0006357">
    <property type="term" value="P:regulation of transcription by RNA polymerase II"/>
    <property type="evidence" value="ECO:0007669"/>
    <property type="project" value="InterPro"/>
</dbReference>
<dbReference type="Proteomes" id="UP000218334">
    <property type="component" value="Unassembled WGS sequence"/>
</dbReference>
<evidence type="ECO:0000313" key="12">
    <source>
        <dbReference type="Proteomes" id="UP000218334"/>
    </source>
</evidence>
<dbReference type="InterPro" id="IPR013024">
    <property type="entry name" value="GGCT-like"/>
</dbReference>
<dbReference type="CDD" id="cd06661">
    <property type="entry name" value="GGCT_like"/>
    <property type="match status" value="1"/>
</dbReference>
<dbReference type="GO" id="GO:0035267">
    <property type="term" value="C:NuA4 histone acetyltransferase complex"/>
    <property type="evidence" value="ECO:0007669"/>
    <property type="project" value="InterPro"/>
</dbReference>
<reference evidence="12" key="1">
    <citation type="journal article" date="2017" name="Nat. Ecol. Evol.">
        <title>Genome expansion and lineage-specific genetic innovations in the forest pathogenic fungi Armillaria.</title>
        <authorList>
            <person name="Sipos G."/>
            <person name="Prasanna A.N."/>
            <person name="Walter M.C."/>
            <person name="O'Connor E."/>
            <person name="Balint B."/>
            <person name="Krizsan K."/>
            <person name="Kiss B."/>
            <person name="Hess J."/>
            <person name="Varga T."/>
            <person name="Slot J."/>
            <person name="Riley R."/>
            <person name="Boka B."/>
            <person name="Rigling D."/>
            <person name="Barry K."/>
            <person name="Lee J."/>
            <person name="Mihaltcheva S."/>
            <person name="LaButti K."/>
            <person name="Lipzen A."/>
            <person name="Waldron R."/>
            <person name="Moloney N.M."/>
            <person name="Sperisen C."/>
            <person name="Kredics L."/>
            <person name="Vagvoelgyi C."/>
            <person name="Patrignani A."/>
            <person name="Fitzpatrick D."/>
            <person name="Nagy I."/>
            <person name="Doyle S."/>
            <person name="Anderson J.B."/>
            <person name="Grigoriev I.V."/>
            <person name="Gueldener U."/>
            <person name="Muensterkoetter M."/>
            <person name="Nagy L.G."/>
        </authorList>
    </citation>
    <scope>NUCLEOTIDE SEQUENCE [LARGE SCALE GENOMIC DNA]</scope>
    <source>
        <strain evidence="12">28-4</strain>
    </source>
</reference>
<feature type="region of interest" description="Disordered" evidence="8">
    <location>
        <begin position="476"/>
        <end position="498"/>
    </location>
</feature>
<name>A0A2H3C5N3_9AGAR</name>
<evidence type="ECO:0000256" key="3">
    <source>
        <dbReference type="ARBA" id="ARBA00023015"/>
    </source>
</evidence>
<evidence type="ECO:0000256" key="4">
    <source>
        <dbReference type="ARBA" id="ARBA00023163"/>
    </source>
</evidence>
<comment type="similarity">
    <text evidence="2 7">Belongs to the enhancer of polycomb family.</text>
</comment>
<dbReference type="PANTHER" id="PTHR14898">
    <property type="entry name" value="ENHANCER OF POLYCOMB"/>
    <property type="match status" value="1"/>
</dbReference>
<dbReference type="InterPro" id="IPR009288">
    <property type="entry name" value="AIG2-like_dom"/>
</dbReference>
<feature type="region of interest" description="Disordered" evidence="8">
    <location>
        <begin position="159"/>
        <end position="195"/>
    </location>
</feature>
<evidence type="ECO:0000256" key="2">
    <source>
        <dbReference type="ARBA" id="ARBA00008035"/>
    </source>
</evidence>
<dbReference type="InterPro" id="IPR036568">
    <property type="entry name" value="GGCT-like_sf"/>
</dbReference>
<feature type="region of interest" description="Disordered" evidence="8">
    <location>
        <begin position="75"/>
        <end position="94"/>
    </location>
</feature>
<protein>
    <recommendedName>
        <fullName evidence="7">Enhancer of polycomb-like protein</fullName>
    </recommendedName>
</protein>
<evidence type="ECO:0000256" key="5">
    <source>
        <dbReference type="ARBA" id="ARBA00023242"/>
    </source>
</evidence>
<keyword evidence="5 7" id="KW-0539">Nucleus</keyword>
<feature type="region of interest" description="Disordered" evidence="8">
    <location>
        <begin position="551"/>
        <end position="570"/>
    </location>
</feature>
<evidence type="ECO:0000259" key="9">
    <source>
        <dbReference type="Pfam" id="PF06094"/>
    </source>
</evidence>
<accession>A0A2H3C5N3</accession>
<evidence type="ECO:0000256" key="8">
    <source>
        <dbReference type="SAM" id="MobiDB-lite"/>
    </source>
</evidence>
<dbReference type="SUPFAM" id="SSF110857">
    <property type="entry name" value="Gamma-glutamyl cyclotransferase-like"/>
    <property type="match status" value="1"/>
</dbReference>
<dbReference type="Pfam" id="PF10513">
    <property type="entry name" value="EPL1"/>
    <property type="match status" value="1"/>
</dbReference>
<sequence>MPRPQPPVPSTLRNRNRITNKSRLRVHVGNVEADPIIPDEDDEKTRMLQSVAGVDQEDANEHHLQQVLSEAALRHQSSVRNTRGASDKTATSVAYIPTPDSTGVVDNYDTLYPSNKWRDPASLVFSSETVEEKCQVGLAHGCTYYMDERDKEWLDKNNEEARGEGTSTQASLSAGARTSARSAKSKGKEPDTITPVHVGEDHFELVMGLFELITHEETEYLHHSLKEGMTFPEFSNYHDTFANPLPASLFARFFVPRGIPPPPQLLRMARLIYPYWKERRIERGGQRIIPQLNGDEADTLNESYICFRRREVKAVRKTRASQANSSDKLAALNKQLSEPLDIAKSIIKREYTKCQLGQLGLNVWQRRIAIVDLKRRNPSLDGDTLNEELLVDKEPPAKKPDLRTRIPVKPEVFIPSPPIRTEPSIRPKDRYAEIHAKVEKALQKRKEKDHQWEDSIENSYVPPFVSFPSRVFRHVGPSDAPKGPSASLLSAPDSTVRQPKPVRLRFGRGGRMHLDRRSIATSSVPRRESPIDLDAMDVDVDNEQTKRLQERWQFDSDDAPSIGASSPEEQDRHLVDDYDLKYIRHSIHLLADVDQNLLTDPSITKYNSDGRKEVVIPFKLGLANAIVRRDMGPRPGPQPVISHAAQQAQAVAAAQQGTAMPMPNGTPISAQHQVKMSSAGLSHLRISSSGMRAGSVIPNGMHSASPPLSSPSSALQLSPPLSATNGVARAAINMPHLDAVKIESGYSIPNGAVVIPQSSPPPHSQEAIPNVQEVNVNGQGNFVKSQEPLHVLHPGYHINGFQGTPLSNHSQYMNVQTGLSAQQMQNLKSAFAAPSTQDMTAIQINGVRPIPGPYMHVVQQNVNYGQANISNMKLPAVRQPMQWSHGVNGSPMLRPTSMPNGLDVTMINGSLSPNLAQATPARTPSANGTRMGLPRNMLSPHVQHSSPSPIPSITLAQSPPRLPSTPTMATAQPTQLFTTVVKHTWTLGINVDRADRQAQYSERPLSTFQPSKMTEIATFYFAYGSNLWREQMDLRCPENNFLGVGLLKEWRWIINGRGYANVVPSKEAGDNVYGFLYKINAKDQDVLDVYEGVPTSYQKKILPVTLLRTDGKDDKIIHCLVYVDTERVLDSIPKDEYIERMNKGITDAVKEGVPKDYIDKYLRQYIPDEH</sequence>
<dbReference type="GO" id="GO:0005634">
    <property type="term" value="C:nucleus"/>
    <property type="evidence" value="ECO:0007669"/>
    <property type="project" value="UniProtKB-SubCell"/>
</dbReference>
<dbReference type="STRING" id="1076256.A0A2H3C5N3"/>
<dbReference type="EMBL" id="KZ293415">
    <property type="protein sequence ID" value="PBK78389.1"/>
    <property type="molecule type" value="Genomic_DNA"/>
</dbReference>
<dbReference type="InterPro" id="IPR024943">
    <property type="entry name" value="Enhancer_polycomb"/>
</dbReference>
<organism evidence="11 12">
    <name type="scientific">Armillaria solidipes</name>
    <dbReference type="NCBI Taxonomy" id="1076256"/>
    <lineage>
        <taxon>Eukaryota</taxon>
        <taxon>Fungi</taxon>
        <taxon>Dikarya</taxon>
        <taxon>Basidiomycota</taxon>
        <taxon>Agaricomycotina</taxon>
        <taxon>Agaricomycetes</taxon>
        <taxon>Agaricomycetidae</taxon>
        <taxon>Agaricales</taxon>
        <taxon>Marasmiineae</taxon>
        <taxon>Physalacriaceae</taxon>
        <taxon>Armillaria</taxon>
    </lineage>
</organism>
<comment type="subcellular location">
    <subcellularLocation>
        <location evidence="1 7">Nucleus</location>
    </subcellularLocation>
</comment>
<keyword evidence="3 7" id="KW-0805">Transcription regulation</keyword>
<feature type="domain" description="Gamma-glutamylcyclotransferase AIG2-like" evidence="9">
    <location>
        <begin position="1020"/>
        <end position="1126"/>
    </location>
</feature>
<evidence type="ECO:0000256" key="6">
    <source>
        <dbReference type="ARBA" id="ARBA00025513"/>
    </source>
</evidence>